<reference evidence="5" key="1">
    <citation type="journal article" date="2019" name="ACS Chem. Biol.">
        <title>Bioactivity-HiTES Unveils Cryptic Antibiotics Encoded in Actinomycete Bacteria.</title>
        <authorList>
            <person name="Moon K."/>
            <person name="Xu F."/>
            <person name="Zhang C."/>
            <person name="Seyedsayamdost M.R."/>
        </authorList>
    </citation>
    <scope>NUCLEOTIDE SEQUENCE</scope>
    <source>
        <strain evidence="5">A18</strain>
    </source>
</reference>
<dbReference type="PANTHER" id="PTHR12215">
    <property type="entry name" value="PHOSPHOPANTETHEINE TRANSFERASE"/>
    <property type="match status" value="1"/>
</dbReference>
<dbReference type="InterPro" id="IPR050559">
    <property type="entry name" value="P-Pant_transferase_sf"/>
</dbReference>
<dbReference type="AlphaFoldDB" id="A0A481XT53"/>
<evidence type="ECO:0000256" key="3">
    <source>
        <dbReference type="SAM" id="MobiDB-lite"/>
    </source>
</evidence>
<accession>A0A481XT53</accession>
<dbReference type="Gene3D" id="3.90.470.20">
    <property type="entry name" value="4'-phosphopantetheinyl transferase domain"/>
    <property type="match status" value="2"/>
</dbReference>
<evidence type="ECO:0000256" key="1">
    <source>
        <dbReference type="ARBA" id="ARBA00010990"/>
    </source>
</evidence>
<proteinExistence type="inferred from homology"/>
<sequence length="291" mass="30605">MATSGPRGLAGSAPVRVTAPDGPWTATDTAMDERGFALLYGLMADWGEHGLPDDELGRLLGQEAGRHAGIRQERTRRRFAASRLLLKYAAGAVLDADPGELELARNPNGRPYLRGCGQLEVSLSHTGDILAVGLSHVGPIGVDVESSARSIYGTGLAEESFTAYERAALGWLPEQDRNASMIRLWTLKEAYSKALGLGLRLPFTSFGFTIPAASGATARLLRSDGSPADDGDWHLESHTLDAGYTVSAAVAPAVFGTARRPTAGTVLDAGLAAAVLAARPPRPALDPRSPQ</sequence>
<dbReference type="GO" id="GO:0000287">
    <property type="term" value="F:magnesium ion binding"/>
    <property type="evidence" value="ECO:0007669"/>
    <property type="project" value="InterPro"/>
</dbReference>
<dbReference type="InterPro" id="IPR037143">
    <property type="entry name" value="4-PPantetheinyl_Trfase_dom_sf"/>
</dbReference>
<dbReference type="SUPFAM" id="SSF56214">
    <property type="entry name" value="4'-phosphopantetheinyl transferase"/>
    <property type="match status" value="2"/>
</dbReference>
<feature type="domain" description="4'-phosphopantetheinyl transferase" evidence="4">
    <location>
        <begin position="139"/>
        <end position="244"/>
    </location>
</feature>
<dbReference type="Pfam" id="PF01648">
    <property type="entry name" value="ACPS"/>
    <property type="match status" value="1"/>
</dbReference>
<comment type="similarity">
    <text evidence="1">Belongs to the P-Pant transferase superfamily. Gsp/Sfp/HetI/AcpT family.</text>
</comment>
<keyword evidence="2" id="KW-0808">Transferase</keyword>
<dbReference type="PANTHER" id="PTHR12215:SF10">
    <property type="entry name" value="L-AMINOADIPATE-SEMIALDEHYDE DEHYDROGENASE-PHOSPHOPANTETHEINYL TRANSFERASE"/>
    <property type="match status" value="1"/>
</dbReference>
<feature type="region of interest" description="Disordered" evidence="3">
    <location>
        <begin position="1"/>
        <end position="23"/>
    </location>
</feature>
<protein>
    <submittedName>
        <fullName evidence="5">HrsJ</fullName>
    </submittedName>
</protein>
<evidence type="ECO:0000259" key="4">
    <source>
        <dbReference type="Pfam" id="PF01648"/>
    </source>
</evidence>
<dbReference type="EMBL" id="MH743143">
    <property type="protein sequence ID" value="QBK46631.1"/>
    <property type="molecule type" value="Genomic_DNA"/>
</dbReference>
<name>A0A481XT53_9ACTN</name>
<evidence type="ECO:0000313" key="5">
    <source>
        <dbReference type="EMBL" id="QBK46631.1"/>
    </source>
</evidence>
<dbReference type="GO" id="GO:0005829">
    <property type="term" value="C:cytosol"/>
    <property type="evidence" value="ECO:0007669"/>
    <property type="project" value="TreeGrafter"/>
</dbReference>
<gene>
    <name evidence="5" type="primary">hrsJ</name>
</gene>
<dbReference type="InterPro" id="IPR008278">
    <property type="entry name" value="4-PPantetheinyl_Trfase_dom"/>
</dbReference>
<dbReference type="GO" id="GO:0019878">
    <property type="term" value="P:lysine biosynthetic process via aminoadipic acid"/>
    <property type="evidence" value="ECO:0007669"/>
    <property type="project" value="TreeGrafter"/>
</dbReference>
<evidence type="ECO:0000256" key="2">
    <source>
        <dbReference type="ARBA" id="ARBA00022679"/>
    </source>
</evidence>
<dbReference type="GO" id="GO:0008897">
    <property type="term" value="F:holo-[acyl-carrier-protein] synthase activity"/>
    <property type="evidence" value="ECO:0007669"/>
    <property type="project" value="InterPro"/>
</dbReference>
<organism evidence="5">
    <name type="scientific">Streptomyces hiroshimensis</name>
    <dbReference type="NCBI Taxonomy" id="66424"/>
    <lineage>
        <taxon>Bacteria</taxon>
        <taxon>Bacillati</taxon>
        <taxon>Actinomycetota</taxon>
        <taxon>Actinomycetes</taxon>
        <taxon>Kitasatosporales</taxon>
        <taxon>Streptomycetaceae</taxon>
        <taxon>Streptomyces</taxon>
    </lineage>
</organism>